<proteinExistence type="predicted"/>
<gene>
    <name evidence="2" type="ORF">Pfra01_001691900</name>
</gene>
<organism evidence="2 3">
    <name type="scientific">Phytophthora fragariaefolia</name>
    <dbReference type="NCBI Taxonomy" id="1490495"/>
    <lineage>
        <taxon>Eukaryota</taxon>
        <taxon>Sar</taxon>
        <taxon>Stramenopiles</taxon>
        <taxon>Oomycota</taxon>
        <taxon>Peronosporomycetes</taxon>
        <taxon>Peronosporales</taxon>
        <taxon>Peronosporaceae</taxon>
        <taxon>Phytophthora</taxon>
    </lineage>
</organism>
<dbReference type="EMBL" id="BSXT01001955">
    <property type="protein sequence ID" value="GMF46233.1"/>
    <property type="molecule type" value="Genomic_DNA"/>
</dbReference>
<feature type="transmembrane region" description="Helical" evidence="1">
    <location>
        <begin position="246"/>
        <end position="263"/>
    </location>
</feature>
<dbReference type="Proteomes" id="UP001165121">
    <property type="component" value="Unassembled WGS sequence"/>
</dbReference>
<evidence type="ECO:0000313" key="2">
    <source>
        <dbReference type="EMBL" id="GMF46233.1"/>
    </source>
</evidence>
<evidence type="ECO:0000256" key="1">
    <source>
        <dbReference type="SAM" id="Phobius"/>
    </source>
</evidence>
<keyword evidence="1" id="KW-1133">Transmembrane helix</keyword>
<sequence>MVRLFWLEGKNYAPSRCGRFSYPDVFSEFETAVEESIRANNLEYKSPLHHRSDDYLSCMKDVEIQRATLDFHRKHPTSGKRGWIKLPFKPSRVTPCSTLGVAKMKQPEIVKVKGSQHMQSVKDTASEMERAFRIEHNRDSTPQFCTTLCMCAVYLLITIIYTSYRNGAYPDEAARKARAYTIYCITIVLLLTIVKLLRKYPRLARLKEWFGTGTGIVFIAALNVQQLRESDTTSFKDSQPRGEQTITLLDGNLLYAVVVGLVIRLRFRNAVRVNAWSFVVYVVCSSLRRAEEWADMSESFFLIFTVAWISVHFGYKRELGLRHDFLLQCRGRCSWYKEATLSHLG</sequence>
<accession>A0A9W6XV95</accession>
<evidence type="ECO:0000313" key="3">
    <source>
        <dbReference type="Proteomes" id="UP001165121"/>
    </source>
</evidence>
<reference evidence="2" key="1">
    <citation type="submission" date="2023-04" db="EMBL/GenBank/DDBJ databases">
        <title>Phytophthora fragariaefolia NBRC 109709.</title>
        <authorList>
            <person name="Ichikawa N."/>
            <person name="Sato H."/>
            <person name="Tonouchi N."/>
        </authorList>
    </citation>
    <scope>NUCLEOTIDE SEQUENCE</scope>
    <source>
        <strain evidence="2">NBRC 109709</strain>
    </source>
</reference>
<feature type="transmembrane region" description="Helical" evidence="1">
    <location>
        <begin position="179"/>
        <end position="197"/>
    </location>
</feature>
<protein>
    <submittedName>
        <fullName evidence="2">Unnamed protein product</fullName>
    </submittedName>
</protein>
<feature type="transmembrane region" description="Helical" evidence="1">
    <location>
        <begin position="144"/>
        <end position="164"/>
    </location>
</feature>
<keyword evidence="1" id="KW-0472">Membrane</keyword>
<dbReference type="OrthoDB" id="432756at2759"/>
<comment type="caution">
    <text evidence="2">The sequence shown here is derived from an EMBL/GenBank/DDBJ whole genome shotgun (WGS) entry which is preliminary data.</text>
</comment>
<keyword evidence="1" id="KW-0812">Transmembrane</keyword>
<name>A0A9W6XV95_9STRA</name>
<keyword evidence="3" id="KW-1185">Reference proteome</keyword>
<feature type="transmembrane region" description="Helical" evidence="1">
    <location>
        <begin position="209"/>
        <end position="226"/>
    </location>
</feature>
<dbReference type="AlphaFoldDB" id="A0A9W6XV95"/>